<proteinExistence type="predicted"/>
<dbReference type="OrthoDB" id="20799at2759"/>
<gene>
    <name evidence="1" type="ORF">NTEN_LOCUS2058</name>
</gene>
<reference evidence="1 2" key="1">
    <citation type="submission" date="2020-02" db="EMBL/GenBank/DDBJ databases">
        <authorList>
            <person name="Ferguson B K."/>
        </authorList>
    </citation>
    <scope>NUCLEOTIDE SEQUENCE [LARGE SCALE GENOMIC DNA]</scope>
</reference>
<sequence>MTTRSPMLHVSPFRLSVSKRLVREIRKHVIDPILLWRIRAGKGGENEQFANCGSRRIEWLACGASMERPEIPGQAAEIFDQFCSAGTLKSILNLHRQLCDILHIRPTHINQFYPKLKELAGGQKLVHPITPFPNTSSTSSWELMENGTPSKVKKHEYNVCIVVVATQVESKNFFRSFLILGSTSLFSIHQYQSSPYLVFQASNARSFEENWPSPSRRISSTAIQRLRPASRKSAESLSSSTRNSSKIYTLQLVSTSRTSCTTKTIRTTSS</sequence>
<protein>
    <submittedName>
        <fullName evidence="1">Uncharacterized protein</fullName>
    </submittedName>
</protein>
<dbReference type="AlphaFoldDB" id="A0A6H5G135"/>
<accession>A0A6H5G135</accession>
<evidence type="ECO:0000313" key="1">
    <source>
        <dbReference type="EMBL" id="CAA9995267.1"/>
    </source>
</evidence>
<dbReference type="Proteomes" id="UP000479000">
    <property type="component" value="Unassembled WGS sequence"/>
</dbReference>
<dbReference type="InterPro" id="IPR036188">
    <property type="entry name" value="FAD/NAD-bd_sf"/>
</dbReference>
<organism evidence="1 2">
    <name type="scientific">Nesidiocoris tenuis</name>
    <dbReference type="NCBI Taxonomy" id="355587"/>
    <lineage>
        <taxon>Eukaryota</taxon>
        <taxon>Metazoa</taxon>
        <taxon>Ecdysozoa</taxon>
        <taxon>Arthropoda</taxon>
        <taxon>Hexapoda</taxon>
        <taxon>Insecta</taxon>
        <taxon>Pterygota</taxon>
        <taxon>Neoptera</taxon>
        <taxon>Paraneoptera</taxon>
        <taxon>Hemiptera</taxon>
        <taxon>Heteroptera</taxon>
        <taxon>Panheteroptera</taxon>
        <taxon>Cimicomorpha</taxon>
        <taxon>Miridae</taxon>
        <taxon>Dicyphina</taxon>
        <taxon>Nesidiocoris</taxon>
    </lineage>
</organism>
<dbReference type="Gene3D" id="3.50.50.60">
    <property type="entry name" value="FAD/NAD(P)-binding domain"/>
    <property type="match status" value="1"/>
</dbReference>
<keyword evidence="2" id="KW-1185">Reference proteome</keyword>
<evidence type="ECO:0000313" key="2">
    <source>
        <dbReference type="Proteomes" id="UP000479000"/>
    </source>
</evidence>
<name>A0A6H5G135_9HEMI</name>
<dbReference type="EMBL" id="CADCXU010003257">
    <property type="protein sequence ID" value="CAA9995267.1"/>
    <property type="molecule type" value="Genomic_DNA"/>
</dbReference>